<comment type="caution">
    <text evidence="1">The sequence shown here is derived from an EMBL/GenBank/DDBJ whole genome shotgun (WGS) entry which is preliminary data.</text>
</comment>
<evidence type="ECO:0000313" key="2">
    <source>
        <dbReference type="Proteomes" id="UP000539313"/>
    </source>
</evidence>
<dbReference type="Proteomes" id="UP000539313">
    <property type="component" value="Unassembled WGS sequence"/>
</dbReference>
<dbReference type="RefSeq" id="WP_182706993.1">
    <property type="nucleotide sequence ID" value="NZ_JACJII010000001.1"/>
</dbReference>
<dbReference type="EMBL" id="JACJII010000001">
    <property type="protein sequence ID" value="MBA9005942.1"/>
    <property type="molecule type" value="Genomic_DNA"/>
</dbReference>
<keyword evidence="2" id="KW-1185">Reference proteome</keyword>
<dbReference type="AlphaFoldDB" id="A0A7W3RAJ8"/>
<protein>
    <submittedName>
        <fullName evidence="1">Uncharacterized protein</fullName>
    </submittedName>
</protein>
<sequence length="185" mass="20335">MSPKANAVLVEALSSSLRYGGNALKQVPDLVKQILAEGAWREFVTPRGELVRHDRFVDFVTAPPTRGIGATVDLVRRLVADDTQALDLLDQALQNPSSHHAGNNIPSRPEGTSQAKALRRLRKDRPDLHAQVLAGELSAHAAMIKAGFRPKTFTVRGDRPDSIARTLRKNLSPEQLAELRQLLDE</sequence>
<evidence type="ECO:0000313" key="1">
    <source>
        <dbReference type="EMBL" id="MBA9005942.1"/>
    </source>
</evidence>
<accession>A0A7W3RAJ8</accession>
<reference evidence="1 2" key="1">
    <citation type="submission" date="2020-08" db="EMBL/GenBank/DDBJ databases">
        <title>Sequencing the genomes of 1000 actinobacteria strains.</title>
        <authorList>
            <person name="Klenk H.-P."/>
        </authorList>
    </citation>
    <scope>NUCLEOTIDE SEQUENCE [LARGE SCALE GENOMIC DNA]</scope>
    <source>
        <strain evidence="1 2">DSM 45823</strain>
    </source>
</reference>
<proteinExistence type="predicted"/>
<organism evidence="1 2">
    <name type="scientific">Thermomonospora cellulosilytica</name>
    <dbReference type="NCBI Taxonomy" id="1411118"/>
    <lineage>
        <taxon>Bacteria</taxon>
        <taxon>Bacillati</taxon>
        <taxon>Actinomycetota</taxon>
        <taxon>Actinomycetes</taxon>
        <taxon>Streptosporangiales</taxon>
        <taxon>Thermomonosporaceae</taxon>
        <taxon>Thermomonospora</taxon>
    </lineage>
</organism>
<gene>
    <name evidence="1" type="ORF">HNR21_004824</name>
</gene>
<name>A0A7W3RAJ8_9ACTN</name>